<proteinExistence type="predicted"/>
<name>A0A162AN21_9GAMM</name>
<evidence type="ECO:0000256" key="4">
    <source>
        <dbReference type="ARBA" id="ARBA00022823"/>
    </source>
</evidence>
<dbReference type="SUPFAM" id="SSF51230">
    <property type="entry name" value="Single hybrid motif"/>
    <property type="match status" value="2"/>
</dbReference>
<accession>A0A162AN21</accession>
<feature type="domain" description="Lipoyl-binding" evidence="8">
    <location>
        <begin position="1"/>
        <end position="76"/>
    </location>
</feature>
<dbReference type="PROSITE" id="PS00189">
    <property type="entry name" value="LIPOYL"/>
    <property type="match status" value="1"/>
</dbReference>
<dbReference type="CDD" id="cd06849">
    <property type="entry name" value="lipoyl_domain"/>
    <property type="match status" value="2"/>
</dbReference>
<dbReference type="PANTHER" id="PTHR43178">
    <property type="entry name" value="DIHYDROLIPOAMIDE ACETYLTRANSFERASE COMPONENT OF PYRUVATE DEHYDROGENASE COMPLEX"/>
    <property type="match status" value="1"/>
</dbReference>
<evidence type="ECO:0000256" key="3">
    <source>
        <dbReference type="ARBA" id="ARBA00022679"/>
    </source>
</evidence>
<dbReference type="InterPro" id="IPR050743">
    <property type="entry name" value="2-oxoacid_DH_E2_comp"/>
</dbReference>
<evidence type="ECO:0000256" key="1">
    <source>
        <dbReference type="ARBA" id="ARBA00001938"/>
    </source>
</evidence>
<evidence type="ECO:0000256" key="2">
    <source>
        <dbReference type="ARBA" id="ARBA00011484"/>
    </source>
</evidence>
<dbReference type="GO" id="GO:0005737">
    <property type="term" value="C:cytoplasm"/>
    <property type="evidence" value="ECO:0007669"/>
    <property type="project" value="TreeGrafter"/>
</dbReference>
<gene>
    <name evidence="9" type="ORF">N476_09845</name>
</gene>
<keyword evidence="7" id="KW-0472">Membrane</keyword>
<dbReference type="InterPro" id="IPR003016">
    <property type="entry name" value="2-oxoA_DH_lipoyl-BS"/>
</dbReference>
<protein>
    <recommendedName>
        <fullName evidence="8">Lipoyl-binding domain-containing protein</fullName>
    </recommendedName>
</protein>
<evidence type="ECO:0000313" key="9">
    <source>
        <dbReference type="EMBL" id="KZN52726.1"/>
    </source>
</evidence>
<keyword evidence="7" id="KW-1133">Transmembrane helix</keyword>
<keyword evidence="7" id="KW-0812">Transmembrane</keyword>
<dbReference type="Pfam" id="PF00364">
    <property type="entry name" value="Biotin_lipoyl"/>
    <property type="match status" value="2"/>
</dbReference>
<dbReference type="InterPro" id="IPR011053">
    <property type="entry name" value="Single_hybrid_motif"/>
</dbReference>
<comment type="cofactor">
    <cofactor evidence="1">
        <name>(R)-lipoate</name>
        <dbReference type="ChEBI" id="CHEBI:83088"/>
    </cofactor>
</comment>
<evidence type="ECO:0000256" key="6">
    <source>
        <dbReference type="SAM" id="MobiDB-lite"/>
    </source>
</evidence>
<sequence>MLTVKVPRLPVGIETAHIGEVYVTVGQEVTRDQKVCCVETDKIIFDLRSPCNGVVENIYVKEGEFHEQSAVLIEIMTEDVEEVDFESTENDLHHSDEKEEVYVVDHELKDKGNICLFAPEIPVANDNVVSVFIKEGTSVFKDQVLMDIETDIAFFEIKAPHDGVVCNLFKLPNDTVNSGELMLTLLSDYDKALEYNKALLAEQQLKRSMINEIEEDSKLEACIEGQETVEKHGDVQDEESGNDSTKHVNTASPSTTHYFLLIFIIMLFLVSALAAWIFISLDYDILI</sequence>
<comment type="subunit">
    <text evidence="2">Forms a 24-polypeptide structural core with octahedral symmetry.</text>
</comment>
<comment type="caution">
    <text evidence="9">The sequence shown here is derived from an EMBL/GenBank/DDBJ whole genome shotgun (WGS) entry which is preliminary data.</text>
</comment>
<evidence type="ECO:0000313" key="10">
    <source>
        <dbReference type="Proteomes" id="UP000076503"/>
    </source>
</evidence>
<keyword evidence="4" id="KW-0450">Lipoyl</keyword>
<organism evidence="9 10">
    <name type="scientific">Pseudoalteromonas luteoviolacea H33</name>
    <dbReference type="NCBI Taxonomy" id="1365251"/>
    <lineage>
        <taxon>Bacteria</taxon>
        <taxon>Pseudomonadati</taxon>
        <taxon>Pseudomonadota</taxon>
        <taxon>Gammaproteobacteria</taxon>
        <taxon>Alteromonadales</taxon>
        <taxon>Pseudoalteromonadaceae</taxon>
        <taxon>Pseudoalteromonas</taxon>
    </lineage>
</organism>
<dbReference type="Gene3D" id="2.40.50.100">
    <property type="match status" value="2"/>
</dbReference>
<dbReference type="GO" id="GO:0016407">
    <property type="term" value="F:acetyltransferase activity"/>
    <property type="evidence" value="ECO:0007669"/>
    <property type="project" value="TreeGrafter"/>
</dbReference>
<keyword evidence="3" id="KW-0808">Transferase</keyword>
<feature type="region of interest" description="Disordered" evidence="6">
    <location>
        <begin position="230"/>
        <end position="249"/>
    </location>
</feature>
<keyword evidence="5" id="KW-0012">Acyltransferase</keyword>
<feature type="transmembrane region" description="Helical" evidence="7">
    <location>
        <begin position="258"/>
        <end position="279"/>
    </location>
</feature>
<dbReference type="PROSITE" id="PS50968">
    <property type="entry name" value="BIOTINYL_LIPOYL"/>
    <property type="match status" value="1"/>
</dbReference>
<dbReference type="EMBL" id="AUXZ01000060">
    <property type="protein sequence ID" value="KZN52726.1"/>
    <property type="molecule type" value="Genomic_DNA"/>
</dbReference>
<dbReference type="AlphaFoldDB" id="A0A162AN21"/>
<evidence type="ECO:0000256" key="5">
    <source>
        <dbReference type="ARBA" id="ARBA00023315"/>
    </source>
</evidence>
<dbReference type="InterPro" id="IPR000089">
    <property type="entry name" value="Biotin_lipoyl"/>
</dbReference>
<dbReference type="Proteomes" id="UP000076503">
    <property type="component" value="Unassembled WGS sequence"/>
</dbReference>
<evidence type="ECO:0000256" key="7">
    <source>
        <dbReference type="SAM" id="Phobius"/>
    </source>
</evidence>
<dbReference type="PATRIC" id="fig|1365251.3.peg.902"/>
<evidence type="ECO:0000259" key="8">
    <source>
        <dbReference type="PROSITE" id="PS50968"/>
    </source>
</evidence>
<dbReference type="GO" id="GO:0031405">
    <property type="term" value="F:lipoic acid binding"/>
    <property type="evidence" value="ECO:0007669"/>
    <property type="project" value="TreeGrafter"/>
</dbReference>
<reference evidence="9 10" key="1">
    <citation type="submission" date="2013-07" db="EMBL/GenBank/DDBJ databases">
        <title>Comparative Genomic and Metabolomic Analysis of Twelve Strains of Pseudoalteromonas luteoviolacea.</title>
        <authorList>
            <person name="Vynne N.G."/>
            <person name="Mansson M."/>
            <person name="Gram L."/>
        </authorList>
    </citation>
    <scope>NUCLEOTIDE SEQUENCE [LARGE SCALE GENOMIC DNA]</scope>
    <source>
        <strain evidence="9 10">H33</strain>
    </source>
</reference>
<dbReference type="PANTHER" id="PTHR43178:SF5">
    <property type="entry name" value="LIPOAMIDE ACYLTRANSFERASE COMPONENT OF BRANCHED-CHAIN ALPHA-KETO ACID DEHYDROGENASE COMPLEX, MITOCHONDRIAL"/>
    <property type="match status" value="1"/>
</dbReference>